<reference evidence="1" key="2">
    <citation type="submission" date="2018-08" db="UniProtKB">
        <authorList>
            <consortium name="EnsemblPlants"/>
        </authorList>
    </citation>
    <scope>IDENTIFICATION</scope>
    <source>
        <strain evidence="1">Yugu1</strain>
    </source>
</reference>
<dbReference type="Proteomes" id="UP000004995">
    <property type="component" value="Unassembled WGS sequence"/>
</dbReference>
<evidence type="ECO:0000313" key="2">
    <source>
        <dbReference type="Proteomes" id="UP000004995"/>
    </source>
</evidence>
<name>K3YJU6_SETIT</name>
<dbReference type="AlphaFoldDB" id="K3YJU6"/>
<dbReference type="EnsemblPlants" id="KQL00221">
    <property type="protein sequence ID" value="KQL00221"/>
    <property type="gene ID" value="SETIT_014515mg"/>
</dbReference>
<reference evidence="2" key="1">
    <citation type="journal article" date="2012" name="Nat. Biotechnol.">
        <title>Reference genome sequence of the model plant Setaria.</title>
        <authorList>
            <person name="Bennetzen J.L."/>
            <person name="Schmutz J."/>
            <person name="Wang H."/>
            <person name="Percifield R."/>
            <person name="Hawkins J."/>
            <person name="Pontaroli A.C."/>
            <person name="Estep M."/>
            <person name="Feng L."/>
            <person name="Vaughn J.N."/>
            <person name="Grimwood J."/>
            <person name="Jenkins J."/>
            <person name="Barry K."/>
            <person name="Lindquist E."/>
            <person name="Hellsten U."/>
            <person name="Deshpande S."/>
            <person name="Wang X."/>
            <person name="Wu X."/>
            <person name="Mitros T."/>
            <person name="Triplett J."/>
            <person name="Yang X."/>
            <person name="Ye C.Y."/>
            <person name="Mauro-Herrera M."/>
            <person name="Wang L."/>
            <person name="Li P."/>
            <person name="Sharma M."/>
            <person name="Sharma R."/>
            <person name="Ronald P.C."/>
            <person name="Panaud O."/>
            <person name="Kellogg E.A."/>
            <person name="Brutnell T.P."/>
            <person name="Doust A.N."/>
            <person name="Tuskan G.A."/>
            <person name="Rokhsar D."/>
            <person name="Devos K.M."/>
        </authorList>
    </citation>
    <scope>NUCLEOTIDE SEQUENCE [LARGE SCALE GENOMIC DNA]</scope>
    <source>
        <strain evidence="2">cv. Yugu1</strain>
    </source>
</reference>
<keyword evidence="2" id="KW-1185">Reference proteome</keyword>
<organism evidence="1 2">
    <name type="scientific">Setaria italica</name>
    <name type="common">Foxtail millet</name>
    <name type="synonym">Panicum italicum</name>
    <dbReference type="NCBI Taxonomy" id="4555"/>
    <lineage>
        <taxon>Eukaryota</taxon>
        <taxon>Viridiplantae</taxon>
        <taxon>Streptophyta</taxon>
        <taxon>Embryophyta</taxon>
        <taxon>Tracheophyta</taxon>
        <taxon>Spermatophyta</taxon>
        <taxon>Magnoliopsida</taxon>
        <taxon>Liliopsida</taxon>
        <taxon>Poales</taxon>
        <taxon>Poaceae</taxon>
        <taxon>PACMAD clade</taxon>
        <taxon>Panicoideae</taxon>
        <taxon>Panicodae</taxon>
        <taxon>Paniceae</taxon>
        <taxon>Cenchrinae</taxon>
        <taxon>Setaria</taxon>
    </lineage>
</organism>
<evidence type="ECO:0000313" key="1">
    <source>
        <dbReference type="EnsemblPlants" id="KQL00221"/>
    </source>
</evidence>
<sequence>MRAVETRPIRRIRDERAHMAGNGGLVASGECSSRSAAGKAATAAVRIRRLAPRCEGEVESLSRFVGFCQAQTGLPLLLLLLLQDGDLMICNQTTVVELSLFCSSPTQNTWQGKHPGLLLFFCSVGSPSPLSEEKPSLSSRLPCVLLPSTPCSCFSFRLSAPAEEELFMASLSDDAKLQLLL</sequence>
<protein>
    <submittedName>
        <fullName evidence="1">Uncharacterized protein</fullName>
    </submittedName>
</protein>
<dbReference type="EMBL" id="AGNK02003485">
    <property type="status" value="NOT_ANNOTATED_CDS"/>
    <property type="molecule type" value="Genomic_DNA"/>
</dbReference>
<dbReference type="Gramene" id="KQL00221">
    <property type="protein sequence ID" value="KQL00221"/>
    <property type="gene ID" value="SETIT_014515mg"/>
</dbReference>
<dbReference type="HOGENOM" id="CLU_1491506_0_0_1"/>
<dbReference type="InParanoid" id="K3YJU6"/>
<accession>K3YJU6</accession>
<proteinExistence type="predicted"/>